<dbReference type="GO" id="GO:0016791">
    <property type="term" value="F:phosphatase activity"/>
    <property type="evidence" value="ECO:0007669"/>
    <property type="project" value="TreeGrafter"/>
</dbReference>
<dbReference type="Pfam" id="PF01590">
    <property type="entry name" value="GAF"/>
    <property type="match status" value="1"/>
</dbReference>
<dbReference type="RefSeq" id="WP_337335051.1">
    <property type="nucleotide sequence ID" value="NZ_JBBDHC010000007.1"/>
</dbReference>
<dbReference type="Gene3D" id="3.30.450.40">
    <property type="match status" value="1"/>
</dbReference>
<dbReference type="InterPro" id="IPR003018">
    <property type="entry name" value="GAF"/>
</dbReference>
<name>A0AAW9R3M5_9GAMM</name>
<accession>A0AAW9R3M5</accession>
<protein>
    <submittedName>
        <fullName evidence="4">SpoIIE family protein phosphatase</fullName>
    </submittedName>
</protein>
<dbReference type="InterPro" id="IPR036890">
    <property type="entry name" value="HATPase_C_sf"/>
</dbReference>
<dbReference type="Gene3D" id="3.30.565.10">
    <property type="entry name" value="Histidine kinase-like ATPase, C-terminal domain"/>
    <property type="match status" value="1"/>
</dbReference>
<gene>
    <name evidence="4" type="ORF">WB794_06575</name>
</gene>
<dbReference type="InterPro" id="IPR029016">
    <property type="entry name" value="GAF-like_dom_sf"/>
</dbReference>
<sequence>MTTTTATTARNGLLTLLAEVSQQLAVSVDLTRTLRDSAGFVARYLDAEAVSVFLLSEDGQTLECRACQGPVDILGLRIPVGQGIVGRTVARNQSQMVRDAYADPDFATSIDTGTGFRTRSVLCAPLVTAQGVIGAIEAINKRGDALFEEADLDALRLLAAPMALALNTARMAGELVEQQRIRRELGMARRLQRSMLPRRRRGSYPLRALNLAAQEISGDFYDFFDLPDGRIAFTVGDVAGKGLDAAFLMVRCASLLRWAGKEGLRPGDWLARVNDELGEAIAPGMFVCAAAGHYDPATREAVWANAGFPPLVRVASDGSAEVFEAEGPPLGILRRMVFPEQRTQLADASLYLYSDGVTDVRDADGVPLGVERVQALLQGLGDLVPEARLRALARHLRGLRVTDDITLMLISGDPPCSETLLLERSFPAQASEMAAVRHALAAALARAGVDVALRQALVLAVDEACTNIIRHGHAGGADALIQLNLTREGDDLVFELLDSAPCVEDGTLVPRDLSECRPGGLGLNLIDSLMDDWSLEPREGRCGNRLRMVKHLLPEEETR</sequence>
<evidence type="ECO:0000256" key="1">
    <source>
        <dbReference type="ARBA" id="ARBA00022801"/>
    </source>
</evidence>
<comment type="caution">
    <text evidence="4">The sequence shown here is derived from an EMBL/GenBank/DDBJ whole genome shotgun (WGS) entry which is preliminary data.</text>
</comment>
<dbReference type="SMART" id="SM00331">
    <property type="entry name" value="PP2C_SIG"/>
    <property type="match status" value="1"/>
</dbReference>
<dbReference type="InterPro" id="IPR001932">
    <property type="entry name" value="PPM-type_phosphatase-like_dom"/>
</dbReference>
<evidence type="ECO:0000313" key="4">
    <source>
        <dbReference type="EMBL" id="MEJ1249335.1"/>
    </source>
</evidence>
<dbReference type="SMART" id="SM00065">
    <property type="entry name" value="GAF"/>
    <property type="match status" value="1"/>
</dbReference>
<dbReference type="Proteomes" id="UP001364472">
    <property type="component" value="Unassembled WGS sequence"/>
</dbReference>
<evidence type="ECO:0000259" key="3">
    <source>
        <dbReference type="SMART" id="SM00331"/>
    </source>
</evidence>
<dbReference type="InterPro" id="IPR052016">
    <property type="entry name" value="Bact_Sigma-Reg"/>
</dbReference>
<evidence type="ECO:0000313" key="5">
    <source>
        <dbReference type="Proteomes" id="UP001364472"/>
    </source>
</evidence>
<dbReference type="EMBL" id="JBBDHC010000007">
    <property type="protein sequence ID" value="MEJ1249335.1"/>
    <property type="molecule type" value="Genomic_DNA"/>
</dbReference>
<feature type="domain" description="GAF" evidence="2">
    <location>
        <begin position="29"/>
        <end position="176"/>
    </location>
</feature>
<dbReference type="InterPro" id="IPR036457">
    <property type="entry name" value="PPM-type-like_dom_sf"/>
</dbReference>
<organism evidence="4 5">
    <name type="scientific">Denitratimonas tolerans</name>
    <dbReference type="NCBI Taxonomy" id="1338420"/>
    <lineage>
        <taxon>Bacteria</taxon>
        <taxon>Pseudomonadati</taxon>
        <taxon>Pseudomonadota</taxon>
        <taxon>Gammaproteobacteria</taxon>
        <taxon>Lysobacterales</taxon>
        <taxon>Lysobacteraceae</taxon>
        <taxon>Denitratimonas</taxon>
    </lineage>
</organism>
<dbReference type="Gene3D" id="3.60.40.10">
    <property type="entry name" value="PPM-type phosphatase domain"/>
    <property type="match status" value="1"/>
</dbReference>
<keyword evidence="1" id="KW-0378">Hydrolase</keyword>
<dbReference type="CDD" id="cd16936">
    <property type="entry name" value="HATPase_RsbW-like"/>
    <property type="match status" value="1"/>
</dbReference>
<dbReference type="Pfam" id="PF07228">
    <property type="entry name" value="SpoIIE"/>
    <property type="match status" value="1"/>
</dbReference>
<dbReference type="PANTHER" id="PTHR43156">
    <property type="entry name" value="STAGE II SPORULATION PROTEIN E-RELATED"/>
    <property type="match status" value="1"/>
</dbReference>
<dbReference type="InterPro" id="IPR003594">
    <property type="entry name" value="HATPase_dom"/>
</dbReference>
<dbReference type="SUPFAM" id="SSF55874">
    <property type="entry name" value="ATPase domain of HSP90 chaperone/DNA topoisomerase II/histidine kinase"/>
    <property type="match status" value="1"/>
</dbReference>
<dbReference type="PANTHER" id="PTHR43156:SF2">
    <property type="entry name" value="STAGE II SPORULATION PROTEIN E"/>
    <property type="match status" value="1"/>
</dbReference>
<dbReference type="Pfam" id="PF13581">
    <property type="entry name" value="HATPase_c_2"/>
    <property type="match status" value="1"/>
</dbReference>
<feature type="domain" description="PPM-type phosphatase" evidence="3">
    <location>
        <begin position="199"/>
        <end position="412"/>
    </location>
</feature>
<dbReference type="SUPFAM" id="SSF55781">
    <property type="entry name" value="GAF domain-like"/>
    <property type="match status" value="1"/>
</dbReference>
<keyword evidence="5" id="KW-1185">Reference proteome</keyword>
<proteinExistence type="predicted"/>
<reference evidence="4 5" key="1">
    <citation type="journal article" date="2016" name="Antonie Van Leeuwenhoek">
        <title>Denitratimonas tolerans gen. nov., sp. nov., a denitrifying bacterium isolated from a bioreactor for tannery wastewater treatment.</title>
        <authorList>
            <person name="Han S.I."/>
            <person name="Kim J.O."/>
            <person name="Lee Y.R."/>
            <person name="Ekpeghere K.I."/>
            <person name="Koh S.C."/>
            <person name="Whang K.S."/>
        </authorList>
    </citation>
    <scope>NUCLEOTIDE SEQUENCE [LARGE SCALE GENOMIC DNA]</scope>
    <source>
        <strain evidence="4 5">KACC 17565</strain>
    </source>
</reference>
<dbReference type="AlphaFoldDB" id="A0AAW9R3M5"/>
<evidence type="ECO:0000259" key="2">
    <source>
        <dbReference type="SMART" id="SM00065"/>
    </source>
</evidence>